<evidence type="ECO:0000313" key="3">
    <source>
        <dbReference type="RefSeq" id="XP_019620836.1"/>
    </source>
</evidence>
<dbReference type="RefSeq" id="XP_019620836.1">
    <property type="nucleotide sequence ID" value="XM_019765277.1"/>
</dbReference>
<evidence type="ECO:0000256" key="1">
    <source>
        <dbReference type="SAM" id="MobiDB-lite"/>
    </source>
</evidence>
<feature type="region of interest" description="Disordered" evidence="1">
    <location>
        <begin position="46"/>
        <end position="78"/>
    </location>
</feature>
<name>A0A6P4YU83_BRABE</name>
<proteinExistence type="predicted"/>
<sequence>MDSKDTQNPTLSVDTIQITRQPVCCSSGITRTTMADRHHMSTLTPSVDTIHTTGQPVSYSLGRTRPTKADPLNMSSPTPFAATTLTTGQPACCSTETTRMADSLYMSTTRTTVSPASRSSPGK</sequence>
<gene>
    <name evidence="3" type="primary">LOC109467313</name>
</gene>
<organism evidence="2 3">
    <name type="scientific">Branchiostoma belcheri</name>
    <name type="common">Amphioxus</name>
    <dbReference type="NCBI Taxonomy" id="7741"/>
    <lineage>
        <taxon>Eukaryota</taxon>
        <taxon>Metazoa</taxon>
        <taxon>Chordata</taxon>
        <taxon>Cephalochordata</taxon>
        <taxon>Leptocardii</taxon>
        <taxon>Amphioxiformes</taxon>
        <taxon>Branchiostomatidae</taxon>
        <taxon>Branchiostoma</taxon>
    </lineage>
</organism>
<accession>A0A6P4YU83</accession>
<reference evidence="3" key="1">
    <citation type="submission" date="2025-08" db="UniProtKB">
        <authorList>
            <consortium name="RefSeq"/>
        </authorList>
    </citation>
    <scope>IDENTIFICATION</scope>
    <source>
        <tissue evidence="3">Gonad</tissue>
    </source>
</reference>
<dbReference type="GeneID" id="109467313"/>
<protein>
    <submittedName>
        <fullName evidence="3">Uncharacterized protein LOC109467313 isoform X3</fullName>
    </submittedName>
</protein>
<evidence type="ECO:0000313" key="2">
    <source>
        <dbReference type="Proteomes" id="UP000515135"/>
    </source>
</evidence>
<keyword evidence="2" id="KW-1185">Reference proteome</keyword>
<feature type="compositionally biased region" description="Polar residues" evidence="1">
    <location>
        <begin position="46"/>
        <end position="58"/>
    </location>
</feature>
<dbReference type="AlphaFoldDB" id="A0A6P4YU83"/>
<dbReference type="OrthoDB" id="342730at2759"/>
<dbReference type="Proteomes" id="UP000515135">
    <property type="component" value="Unplaced"/>
</dbReference>